<dbReference type="Proteomes" id="UP000605848">
    <property type="component" value="Unassembled WGS sequence"/>
</dbReference>
<dbReference type="RefSeq" id="WP_202063154.1">
    <property type="nucleotide sequence ID" value="NZ_JBHSMN010000170.1"/>
</dbReference>
<sequence length="77" mass="8115">MSDTPHLVHMFDSTIVLAHVSAADEHGVRLIGAGSLVWRLLGQNPRNAGGDGDPLGFCLAGGEVGDRPYFEIQLDSG</sequence>
<accession>A0A936ZKH3</accession>
<dbReference type="EMBL" id="JAEQMY010000038">
    <property type="protein sequence ID" value="MBL0406299.1"/>
    <property type="molecule type" value="Genomic_DNA"/>
</dbReference>
<name>A0A936ZKH3_9HYPH</name>
<dbReference type="AlphaFoldDB" id="A0A936ZKH3"/>
<evidence type="ECO:0000313" key="2">
    <source>
        <dbReference type="Proteomes" id="UP000605848"/>
    </source>
</evidence>
<evidence type="ECO:0000313" key="1">
    <source>
        <dbReference type="EMBL" id="MBL0406299.1"/>
    </source>
</evidence>
<proteinExistence type="predicted"/>
<protein>
    <submittedName>
        <fullName evidence="1">Uncharacterized protein</fullName>
    </submittedName>
</protein>
<organism evidence="1 2">
    <name type="scientific">Microvirga aerilata</name>
    <dbReference type="NCBI Taxonomy" id="670292"/>
    <lineage>
        <taxon>Bacteria</taxon>
        <taxon>Pseudomonadati</taxon>
        <taxon>Pseudomonadota</taxon>
        <taxon>Alphaproteobacteria</taxon>
        <taxon>Hyphomicrobiales</taxon>
        <taxon>Methylobacteriaceae</taxon>
        <taxon>Microvirga</taxon>
    </lineage>
</organism>
<reference evidence="1" key="1">
    <citation type="submission" date="2021-01" db="EMBL/GenBank/DDBJ databases">
        <title>Microvirga sp.</title>
        <authorList>
            <person name="Kim M.K."/>
        </authorList>
    </citation>
    <scope>NUCLEOTIDE SEQUENCE</scope>
    <source>
        <strain evidence="1">5420S-16</strain>
    </source>
</reference>
<gene>
    <name evidence="1" type="ORF">JKG68_20275</name>
</gene>
<comment type="caution">
    <text evidence="1">The sequence shown here is derived from an EMBL/GenBank/DDBJ whole genome shotgun (WGS) entry which is preliminary data.</text>
</comment>
<keyword evidence="2" id="KW-1185">Reference proteome</keyword>